<dbReference type="HOGENOM" id="CLU_959371_0_0_9"/>
<dbReference type="RefSeq" id="WP_013497194.1">
    <property type="nucleotide sequence ID" value="NC_014833.1"/>
</dbReference>
<protein>
    <recommendedName>
        <fullName evidence="4">Lipoprotein</fullName>
    </recommendedName>
</protein>
<name>E6UFB6_RUMA7</name>
<evidence type="ECO:0008006" key="4">
    <source>
        <dbReference type="Google" id="ProtNLM"/>
    </source>
</evidence>
<reference evidence="2 3" key="1">
    <citation type="journal article" date="2011" name="J. Bacteriol.">
        <title>Complete genome of the cellulolytic ruminal bacterium Ruminococcus albus 7.</title>
        <authorList>
            <person name="Suen G."/>
            <person name="Stevenson D.M."/>
            <person name="Bruce D.C."/>
            <person name="Chertkov O."/>
            <person name="Copeland A."/>
            <person name="Cheng J.F."/>
            <person name="Detter C."/>
            <person name="Detter J.C."/>
            <person name="Goodwin L.A."/>
            <person name="Han C.S."/>
            <person name="Hauser L.J."/>
            <person name="Ivanova N.N."/>
            <person name="Kyrpides N.C."/>
            <person name="Land M.L."/>
            <person name="Lapidus A."/>
            <person name="Lucas S."/>
            <person name="Ovchinnikova G."/>
            <person name="Pitluck S."/>
            <person name="Tapia R."/>
            <person name="Woyke T."/>
            <person name="Boyum J."/>
            <person name="Mead D."/>
            <person name="Weimer P.J."/>
        </authorList>
    </citation>
    <scope>NUCLEOTIDE SEQUENCE [LARGE SCALE GENOMIC DNA]</scope>
    <source>
        <strain evidence="3">ATCC 27210 / DSM 20455 / JCM 14654 / NCDO 2250 / 7</strain>
    </source>
</reference>
<organism evidence="2 3">
    <name type="scientific">Ruminococcus albus (strain ATCC 27210 / DSM 20455 / JCM 14654 / NCDO 2250 / 7)</name>
    <dbReference type="NCBI Taxonomy" id="697329"/>
    <lineage>
        <taxon>Bacteria</taxon>
        <taxon>Bacillati</taxon>
        <taxon>Bacillota</taxon>
        <taxon>Clostridia</taxon>
        <taxon>Eubacteriales</taxon>
        <taxon>Oscillospiraceae</taxon>
        <taxon>Ruminococcus</taxon>
    </lineage>
</organism>
<dbReference type="EMBL" id="CP002403">
    <property type="protein sequence ID" value="ADU21002.1"/>
    <property type="molecule type" value="Genomic_DNA"/>
</dbReference>
<dbReference type="OrthoDB" id="1828418at2"/>
<feature type="chain" id="PRO_5039031162" description="Lipoprotein" evidence="1">
    <location>
        <begin position="20"/>
        <end position="290"/>
    </location>
</feature>
<dbReference type="AlphaFoldDB" id="E6UFB6"/>
<evidence type="ECO:0000256" key="1">
    <source>
        <dbReference type="SAM" id="SignalP"/>
    </source>
</evidence>
<proteinExistence type="predicted"/>
<evidence type="ECO:0000313" key="2">
    <source>
        <dbReference type="EMBL" id="ADU21002.1"/>
    </source>
</evidence>
<dbReference type="STRING" id="697329.Rumal_0449"/>
<gene>
    <name evidence="2" type="ordered locus">Rumal_0449</name>
</gene>
<dbReference type="Proteomes" id="UP000006919">
    <property type="component" value="Chromosome"/>
</dbReference>
<accession>E6UFB6</accession>
<keyword evidence="1" id="KW-0732">Signal</keyword>
<sequence length="290" mass="33445" precursor="true">MILKKLLAIMTAAVLAVCAAGCGKNTEKAPKHYMAADYELDDPAQLDDWQINVLKSKGLPTDYNELKIGQRDSIYRMGMMHRYLVDKYGIEFEYAGYYQSGFGQKEELIVMPEGAYENDSRSIVSVREKDGEFSDNYGDYEVLMYIENMYEEHAKEFFKSDKIKAIAVSVNDNQLGYSHFDEEENFHNDLGISAVVIISDEICDREKCEEYADDLRKYLGERELVGITRISVLKNVDVSKINNNNLKDYRNDNYIIDLDLGRDSDGKTDILYLHEDKHIYYDEKGNIIDK</sequence>
<feature type="signal peptide" evidence="1">
    <location>
        <begin position="1"/>
        <end position="19"/>
    </location>
</feature>
<evidence type="ECO:0000313" key="3">
    <source>
        <dbReference type="Proteomes" id="UP000006919"/>
    </source>
</evidence>
<dbReference type="KEGG" id="ral:Rumal_0449"/>